<comment type="caution">
    <text evidence="6">The sequence shown here is derived from an EMBL/GenBank/DDBJ whole genome shotgun (WGS) entry which is preliminary data.</text>
</comment>
<evidence type="ECO:0000256" key="1">
    <source>
        <dbReference type="ARBA" id="ARBA00005417"/>
    </source>
</evidence>
<evidence type="ECO:0000259" key="5">
    <source>
        <dbReference type="PROSITE" id="PS50893"/>
    </source>
</evidence>
<dbReference type="PROSITE" id="PS00211">
    <property type="entry name" value="ABC_TRANSPORTER_1"/>
    <property type="match status" value="1"/>
</dbReference>
<proteinExistence type="inferred from homology"/>
<dbReference type="InterPro" id="IPR017871">
    <property type="entry name" value="ABC_transporter-like_CS"/>
</dbReference>
<sequence>MSDQRTPEQVSFRELRLTDVSKWFGSGHRAFQALKEVNLTIVPGSSIGIVGESGSGKSTMSRIVMGLESASSGTVTLDGEDTRLRLAKPASARRFRRTVQYIGQDTSSTFDPRRSLRDSVTIPAMLLTGASRSSANEQADELFQSFGIDPTLADRRPHQVSGGQRQRFAIARALIVRPQILLCDEIVSALDVSVQGAILNLLRDYCRQTGAAMTFVSHGLPATAFISQQLVVMKEGEIVERGTTAEVLEHPQHPYTRQLVGAYEYTRRSSG</sequence>
<gene>
    <name evidence="6" type="ORF">GCM10022383_08510</name>
</gene>
<organism evidence="6 7">
    <name type="scientific">Microbacterium soli</name>
    <dbReference type="NCBI Taxonomy" id="446075"/>
    <lineage>
        <taxon>Bacteria</taxon>
        <taxon>Bacillati</taxon>
        <taxon>Actinomycetota</taxon>
        <taxon>Actinomycetes</taxon>
        <taxon>Micrococcales</taxon>
        <taxon>Microbacteriaceae</taxon>
        <taxon>Microbacterium</taxon>
    </lineage>
</organism>
<dbReference type="EMBL" id="BAABCP010000001">
    <property type="protein sequence ID" value="GAA3932258.1"/>
    <property type="molecule type" value="Genomic_DNA"/>
</dbReference>
<evidence type="ECO:0000313" key="6">
    <source>
        <dbReference type="EMBL" id="GAA3932258.1"/>
    </source>
</evidence>
<dbReference type="PANTHER" id="PTHR43776">
    <property type="entry name" value="TRANSPORT ATP-BINDING PROTEIN"/>
    <property type="match status" value="1"/>
</dbReference>
<dbReference type="CDD" id="cd03257">
    <property type="entry name" value="ABC_NikE_OppD_transporters"/>
    <property type="match status" value="1"/>
</dbReference>
<dbReference type="InterPro" id="IPR050319">
    <property type="entry name" value="ABC_transp_ATP-bind"/>
</dbReference>
<dbReference type="InterPro" id="IPR003593">
    <property type="entry name" value="AAA+_ATPase"/>
</dbReference>
<comment type="similarity">
    <text evidence="1">Belongs to the ABC transporter superfamily.</text>
</comment>
<dbReference type="GO" id="GO:0005524">
    <property type="term" value="F:ATP binding"/>
    <property type="evidence" value="ECO:0007669"/>
    <property type="project" value="UniProtKB-KW"/>
</dbReference>
<dbReference type="SUPFAM" id="SSF52540">
    <property type="entry name" value="P-loop containing nucleoside triphosphate hydrolases"/>
    <property type="match status" value="1"/>
</dbReference>
<feature type="domain" description="ABC transporter" evidence="5">
    <location>
        <begin position="15"/>
        <end position="260"/>
    </location>
</feature>
<name>A0ABP7MXT9_9MICO</name>
<dbReference type="InterPro" id="IPR003439">
    <property type="entry name" value="ABC_transporter-like_ATP-bd"/>
</dbReference>
<keyword evidence="4 6" id="KW-0067">ATP-binding</keyword>
<protein>
    <submittedName>
        <fullName evidence="6">ATP-binding cassette domain-containing protein</fullName>
    </submittedName>
</protein>
<dbReference type="Proteomes" id="UP001501591">
    <property type="component" value="Unassembled WGS sequence"/>
</dbReference>
<evidence type="ECO:0000313" key="7">
    <source>
        <dbReference type="Proteomes" id="UP001501591"/>
    </source>
</evidence>
<evidence type="ECO:0000256" key="3">
    <source>
        <dbReference type="ARBA" id="ARBA00022741"/>
    </source>
</evidence>
<dbReference type="PROSITE" id="PS50893">
    <property type="entry name" value="ABC_TRANSPORTER_2"/>
    <property type="match status" value="1"/>
</dbReference>
<evidence type="ECO:0000256" key="2">
    <source>
        <dbReference type="ARBA" id="ARBA00022448"/>
    </source>
</evidence>
<keyword evidence="3" id="KW-0547">Nucleotide-binding</keyword>
<dbReference type="RefSeq" id="WP_344818268.1">
    <property type="nucleotide sequence ID" value="NZ_BAABCP010000001.1"/>
</dbReference>
<evidence type="ECO:0000256" key="4">
    <source>
        <dbReference type="ARBA" id="ARBA00022840"/>
    </source>
</evidence>
<dbReference type="InterPro" id="IPR027417">
    <property type="entry name" value="P-loop_NTPase"/>
</dbReference>
<dbReference type="SMART" id="SM00382">
    <property type="entry name" value="AAA"/>
    <property type="match status" value="1"/>
</dbReference>
<keyword evidence="2" id="KW-0813">Transport</keyword>
<accession>A0ABP7MXT9</accession>
<dbReference type="PANTHER" id="PTHR43776:SF7">
    <property type="entry name" value="D,D-DIPEPTIDE TRANSPORT ATP-BINDING PROTEIN DDPF-RELATED"/>
    <property type="match status" value="1"/>
</dbReference>
<dbReference type="Pfam" id="PF00005">
    <property type="entry name" value="ABC_tran"/>
    <property type="match status" value="1"/>
</dbReference>
<dbReference type="Gene3D" id="3.40.50.300">
    <property type="entry name" value="P-loop containing nucleotide triphosphate hydrolases"/>
    <property type="match status" value="1"/>
</dbReference>
<keyword evidence="7" id="KW-1185">Reference proteome</keyword>
<reference evidence="7" key="1">
    <citation type="journal article" date="2019" name="Int. J. Syst. Evol. Microbiol.">
        <title>The Global Catalogue of Microorganisms (GCM) 10K type strain sequencing project: providing services to taxonomists for standard genome sequencing and annotation.</title>
        <authorList>
            <consortium name="The Broad Institute Genomics Platform"/>
            <consortium name="The Broad Institute Genome Sequencing Center for Infectious Disease"/>
            <person name="Wu L."/>
            <person name="Ma J."/>
        </authorList>
    </citation>
    <scope>NUCLEOTIDE SEQUENCE [LARGE SCALE GENOMIC DNA]</scope>
    <source>
        <strain evidence="7">JCM 17024</strain>
    </source>
</reference>